<gene>
    <name evidence="1" type="ORF">BDN70DRAFT_887298</name>
</gene>
<proteinExistence type="predicted"/>
<evidence type="ECO:0000313" key="2">
    <source>
        <dbReference type="Proteomes" id="UP000807469"/>
    </source>
</evidence>
<comment type="caution">
    <text evidence="1">The sequence shown here is derived from an EMBL/GenBank/DDBJ whole genome shotgun (WGS) entry which is preliminary data.</text>
</comment>
<dbReference type="AlphaFoldDB" id="A0A9P6CU18"/>
<sequence>MDDESEILRIGPRPTQIHRDSRARLVLLFHDIAQLCLTFLLGLFSRNRRPSNRRWSHCCRPRPGISSPKFDKGHGSHPDDYMPTWAYRIAVVGRFLPWLGDFRQLLGIEFSIHPFHRDVF</sequence>
<name>A0A9P6CU18_9AGAR</name>
<evidence type="ECO:0000313" key="1">
    <source>
        <dbReference type="EMBL" id="KAF9472163.1"/>
    </source>
</evidence>
<dbReference type="EMBL" id="MU155570">
    <property type="protein sequence ID" value="KAF9472163.1"/>
    <property type="molecule type" value="Genomic_DNA"/>
</dbReference>
<dbReference type="Proteomes" id="UP000807469">
    <property type="component" value="Unassembled WGS sequence"/>
</dbReference>
<keyword evidence="2" id="KW-1185">Reference proteome</keyword>
<accession>A0A9P6CU18</accession>
<organism evidence="1 2">
    <name type="scientific">Pholiota conissans</name>
    <dbReference type="NCBI Taxonomy" id="109636"/>
    <lineage>
        <taxon>Eukaryota</taxon>
        <taxon>Fungi</taxon>
        <taxon>Dikarya</taxon>
        <taxon>Basidiomycota</taxon>
        <taxon>Agaricomycotina</taxon>
        <taxon>Agaricomycetes</taxon>
        <taxon>Agaricomycetidae</taxon>
        <taxon>Agaricales</taxon>
        <taxon>Agaricineae</taxon>
        <taxon>Strophariaceae</taxon>
        <taxon>Pholiota</taxon>
    </lineage>
</organism>
<protein>
    <submittedName>
        <fullName evidence="1">Uncharacterized protein</fullName>
    </submittedName>
</protein>
<reference evidence="1" key="1">
    <citation type="submission" date="2020-11" db="EMBL/GenBank/DDBJ databases">
        <authorList>
            <consortium name="DOE Joint Genome Institute"/>
            <person name="Ahrendt S."/>
            <person name="Riley R."/>
            <person name="Andreopoulos W."/>
            <person name="Labutti K."/>
            <person name="Pangilinan J."/>
            <person name="Ruiz-Duenas F.J."/>
            <person name="Barrasa J.M."/>
            <person name="Sanchez-Garcia M."/>
            <person name="Camarero S."/>
            <person name="Miyauchi S."/>
            <person name="Serrano A."/>
            <person name="Linde D."/>
            <person name="Babiker R."/>
            <person name="Drula E."/>
            <person name="Ayuso-Fernandez I."/>
            <person name="Pacheco R."/>
            <person name="Padilla G."/>
            <person name="Ferreira P."/>
            <person name="Barriuso J."/>
            <person name="Kellner H."/>
            <person name="Castanera R."/>
            <person name="Alfaro M."/>
            <person name="Ramirez L."/>
            <person name="Pisabarro A.G."/>
            <person name="Kuo A."/>
            <person name="Tritt A."/>
            <person name="Lipzen A."/>
            <person name="He G."/>
            <person name="Yan M."/>
            <person name="Ng V."/>
            <person name="Cullen D."/>
            <person name="Martin F."/>
            <person name="Rosso M.-N."/>
            <person name="Henrissat B."/>
            <person name="Hibbett D."/>
            <person name="Martinez A.T."/>
            <person name="Grigoriev I.V."/>
        </authorList>
    </citation>
    <scope>NUCLEOTIDE SEQUENCE</scope>
    <source>
        <strain evidence="1">CIRM-BRFM 674</strain>
    </source>
</reference>